<dbReference type="AlphaFoldDB" id="A0AAF0UJI3"/>
<accession>A0AAF0UJI3</accession>
<dbReference type="PANTHER" id="PTHR36617:SF16">
    <property type="entry name" value="OS04G0516500 PROTEIN"/>
    <property type="match status" value="1"/>
</dbReference>
<name>A0AAF0UJI3_SOLVR</name>
<keyword evidence="2" id="KW-1133">Transmembrane helix</keyword>
<feature type="domain" description="Reverse transcriptase zinc-binding" evidence="5">
    <location>
        <begin position="344"/>
        <end position="429"/>
    </location>
</feature>
<dbReference type="GO" id="GO:0016020">
    <property type="term" value="C:membrane"/>
    <property type="evidence" value="ECO:0007669"/>
    <property type="project" value="InterPro"/>
</dbReference>
<evidence type="ECO:0000256" key="1">
    <source>
        <dbReference type="ARBA" id="ARBA00022692"/>
    </source>
</evidence>
<dbReference type="Gene3D" id="1.20.1560.10">
    <property type="entry name" value="ABC transporter type 1, transmembrane domain"/>
    <property type="match status" value="1"/>
</dbReference>
<reference evidence="6" key="1">
    <citation type="submission" date="2023-08" db="EMBL/GenBank/DDBJ databases">
        <title>A de novo genome assembly of Solanum verrucosum Schlechtendal, a Mexican diploid species geographically isolated from the other diploid A-genome species in potato relatives.</title>
        <authorList>
            <person name="Hosaka K."/>
        </authorList>
    </citation>
    <scope>NUCLEOTIDE SEQUENCE</scope>
    <source>
        <tissue evidence="6">Young leaves</tissue>
    </source>
</reference>
<proteinExistence type="predicted"/>
<protein>
    <recommendedName>
        <fullName evidence="5">Reverse transcriptase zinc-binding domain-containing protein</fullName>
    </recommendedName>
</protein>
<sequence length="526" mass="59565">MILNYIPSRLLPSQPLKSPSYRTHLSTIKRYPWDSSRTTSTGFKQIKAFISDFPAKNPDGKSNGYAMFSTSSTDDAGTKKPLLNKEQTQPATEADQISNARIISTLAKYLWMKDNFEFRFRVIAALSLLVGAKVVNVQVPFLFKLAVDWLSTATGNASALAEFTTANSTVLALFVSPAAVLIGYGIARSGASAFNELRTAIFSKVALRTIRRKIPSFLSSSAAKRLTPAWTVYVHTNVVKGNRLVTNGERRGDPSSPISFVALPSSKGDKGVAFCIFVKKVHNGVRTQFWKDRWLGNQNLSEIFPDIFDLALHKDRTVTEMWSPQGLKEGEDCLWWTEHNKGRYKVSSGYKVMNRAPLTLNWPWRQFWKTKIPLKVACFTWLLVKEAVLIHENLRKRNNILVTHCCLCGEAAETVRHLFLHCKITDQLWKIFINLRGIQWTMPSKIVDTLSSWEEAGIEAKNISYWRTIPACICWIIWRERNARSFEDRSRSLQNKFQLLNSTSVKTKIKVIMLPGTFFEAPLGAD</sequence>
<dbReference type="InterPro" id="IPR026960">
    <property type="entry name" value="RVT-Znf"/>
</dbReference>
<keyword evidence="1" id="KW-0812">Transmembrane</keyword>
<dbReference type="SUPFAM" id="SSF90123">
    <property type="entry name" value="ABC transporter transmembrane region"/>
    <property type="match status" value="1"/>
</dbReference>
<evidence type="ECO:0000256" key="2">
    <source>
        <dbReference type="ARBA" id="ARBA00022989"/>
    </source>
</evidence>
<dbReference type="GO" id="GO:0005524">
    <property type="term" value="F:ATP binding"/>
    <property type="evidence" value="ECO:0007669"/>
    <property type="project" value="InterPro"/>
</dbReference>
<dbReference type="Pfam" id="PF13966">
    <property type="entry name" value="zf-RVT"/>
    <property type="match status" value="1"/>
</dbReference>
<organism evidence="6 7">
    <name type="scientific">Solanum verrucosum</name>
    <dbReference type="NCBI Taxonomy" id="315347"/>
    <lineage>
        <taxon>Eukaryota</taxon>
        <taxon>Viridiplantae</taxon>
        <taxon>Streptophyta</taxon>
        <taxon>Embryophyta</taxon>
        <taxon>Tracheophyta</taxon>
        <taxon>Spermatophyta</taxon>
        <taxon>Magnoliopsida</taxon>
        <taxon>eudicotyledons</taxon>
        <taxon>Gunneridae</taxon>
        <taxon>Pentapetalae</taxon>
        <taxon>asterids</taxon>
        <taxon>lamiids</taxon>
        <taxon>Solanales</taxon>
        <taxon>Solanaceae</taxon>
        <taxon>Solanoideae</taxon>
        <taxon>Solaneae</taxon>
        <taxon>Solanum</taxon>
    </lineage>
</organism>
<evidence type="ECO:0000313" key="7">
    <source>
        <dbReference type="Proteomes" id="UP001234989"/>
    </source>
</evidence>
<evidence type="ECO:0000256" key="3">
    <source>
        <dbReference type="ARBA" id="ARBA00023136"/>
    </source>
</evidence>
<feature type="region of interest" description="Disordered" evidence="4">
    <location>
        <begin position="64"/>
        <end position="92"/>
    </location>
</feature>
<dbReference type="EMBL" id="CP133620">
    <property type="protein sequence ID" value="WMV46571.1"/>
    <property type="molecule type" value="Genomic_DNA"/>
</dbReference>
<evidence type="ECO:0000256" key="4">
    <source>
        <dbReference type="SAM" id="MobiDB-lite"/>
    </source>
</evidence>
<keyword evidence="3" id="KW-0472">Membrane</keyword>
<gene>
    <name evidence="6" type="ORF">MTR67_039956</name>
</gene>
<dbReference type="InterPro" id="IPR036640">
    <property type="entry name" value="ABC1_TM_sf"/>
</dbReference>
<evidence type="ECO:0000259" key="5">
    <source>
        <dbReference type="Pfam" id="PF13966"/>
    </source>
</evidence>
<dbReference type="PANTHER" id="PTHR36617">
    <property type="entry name" value="PROTEIN, PUTATIVE-RELATED"/>
    <property type="match status" value="1"/>
</dbReference>
<dbReference type="Proteomes" id="UP001234989">
    <property type="component" value="Chromosome 9"/>
</dbReference>
<evidence type="ECO:0000313" key="6">
    <source>
        <dbReference type="EMBL" id="WMV46571.1"/>
    </source>
</evidence>
<keyword evidence="7" id="KW-1185">Reference proteome</keyword>